<reference evidence="4" key="1">
    <citation type="journal article" date="2019" name="Int. J. Syst. Evol. Microbiol.">
        <title>The Global Catalogue of Microorganisms (GCM) 10K type strain sequencing project: providing services to taxonomists for standard genome sequencing and annotation.</title>
        <authorList>
            <consortium name="The Broad Institute Genomics Platform"/>
            <consortium name="The Broad Institute Genome Sequencing Center for Infectious Disease"/>
            <person name="Wu L."/>
            <person name="Ma J."/>
        </authorList>
    </citation>
    <scope>NUCLEOTIDE SEQUENCE [LARGE SCALE GENOMIC DNA]</scope>
    <source>
        <strain evidence="4">FCH27</strain>
    </source>
</reference>
<dbReference type="InterPro" id="IPR024344">
    <property type="entry name" value="MDMPI_metal-binding"/>
</dbReference>
<dbReference type="Gene3D" id="1.20.120.450">
    <property type="entry name" value="dinb family like domain"/>
    <property type="match status" value="1"/>
</dbReference>
<dbReference type="InterPro" id="IPR034660">
    <property type="entry name" value="DinB/YfiT-like"/>
</dbReference>
<feature type="domain" description="Mycothiol-dependent maleylpyruvate isomerase metal-binding" evidence="2">
    <location>
        <begin position="6"/>
        <end position="148"/>
    </location>
</feature>
<organism evidence="3 4">
    <name type="scientific">Nocardioides astragali</name>
    <dbReference type="NCBI Taxonomy" id="1776736"/>
    <lineage>
        <taxon>Bacteria</taxon>
        <taxon>Bacillati</taxon>
        <taxon>Actinomycetota</taxon>
        <taxon>Actinomycetes</taxon>
        <taxon>Propionibacteriales</taxon>
        <taxon>Nocardioidaceae</taxon>
        <taxon>Nocardioides</taxon>
    </lineage>
</organism>
<evidence type="ECO:0000256" key="1">
    <source>
        <dbReference type="SAM" id="MobiDB-lite"/>
    </source>
</evidence>
<evidence type="ECO:0000259" key="2">
    <source>
        <dbReference type="Pfam" id="PF11716"/>
    </source>
</evidence>
<accession>A0ABW2NCK1</accession>
<dbReference type="SUPFAM" id="SSF109854">
    <property type="entry name" value="DinB/YfiT-like putative metalloenzymes"/>
    <property type="match status" value="1"/>
</dbReference>
<sequence>MTLLHDVYAALSGTVQQLGDEEQWVVTGCTGWTVRDLVWHLHADAVRGLVAAHTPARRPADCDAVAYWRSWGSDPRADDRTRRLTRVEAGLHEFSVLRERYLEAAAAASRAVSALPDDEVVATQGHAIRAADLASTLAVEATLHHGDLVAHLEGSPAGPTASGLAEVRHVVEALLPAVLPGWSDERVALVGTGRAAPTPEEREALGDARLPVFS</sequence>
<dbReference type="EMBL" id="JBHTCH010000025">
    <property type="protein sequence ID" value="MFC7362646.1"/>
    <property type="molecule type" value="Genomic_DNA"/>
</dbReference>
<keyword evidence="4" id="KW-1185">Reference proteome</keyword>
<dbReference type="Proteomes" id="UP001596524">
    <property type="component" value="Unassembled WGS sequence"/>
</dbReference>
<name>A0ABW2NCK1_9ACTN</name>
<comment type="caution">
    <text evidence="3">The sequence shown here is derived from an EMBL/GenBank/DDBJ whole genome shotgun (WGS) entry which is preliminary data.</text>
</comment>
<evidence type="ECO:0000313" key="3">
    <source>
        <dbReference type="EMBL" id="MFC7362646.1"/>
    </source>
</evidence>
<gene>
    <name evidence="3" type="ORF">ACFQO6_20420</name>
</gene>
<keyword evidence="3" id="KW-0413">Isomerase</keyword>
<evidence type="ECO:0000313" key="4">
    <source>
        <dbReference type="Proteomes" id="UP001596524"/>
    </source>
</evidence>
<dbReference type="GO" id="GO:0016853">
    <property type="term" value="F:isomerase activity"/>
    <property type="evidence" value="ECO:0007669"/>
    <property type="project" value="UniProtKB-KW"/>
</dbReference>
<feature type="region of interest" description="Disordered" evidence="1">
    <location>
        <begin position="195"/>
        <end position="214"/>
    </location>
</feature>
<proteinExistence type="predicted"/>
<dbReference type="RefSeq" id="WP_255888935.1">
    <property type="nucleotide sequence ID" value="NZ_JAFMZM010000001.1"/>
</dbReference>
<protein>
    <submittedName>
        <fullName evidence="3">Maleylpyruvate isomerase N-terminal domain-containing protein</fullName>
    </submittedName>
</protein>
<dbReference type="Pfam" id="PF11716">
    <property type="entry name" value="MDMPI_N"/>
    <property type="match status" value="1"/>
</dbReference>